<protein>
    <recommendedName>
        <fullName evidence="1">HTH LytTR-type domain-containing protein</fullName>
    </recommendedName>
</protein>
<accession>A0AA37SRS0</accession>
<dbReference type="EMBL" id="BSOH01000023">
    <property type="protein sequence ID" value="GLR18817.1"/>
    <property type="molecule type" value="Genomic_DNA"/>
</dbReference>
<proteinExistence type="predicted"/>
<dbReference type="PROSITE" id="PS50930">
    <property type="entry name" value="HTH_LYTTR"/>
    <property type="match status" value="1"/>
</dbReference>
<dbReference type="GO" id="GO:0000156">
    <property type="term" value="F:phosphorelay response regulator activity"/>
    <property type="evidence" value="ECO:0007669"/>
    <property type="project" value="InterPro"/>
</dbReference>
<dbReference type="PANTHER" id="PTHR37299:SF1">
    <property type="entry name" value="STAGE 0 SPORULATION PROTEIN A HOMOLOG"/>
    <property type="match status" value="1"/>
</dbReference>
<dbReference type="Gene3D" id="2.40.50.1020">
    <property type="entry name" value="LytTr DNA-binding domain"/>
    <property type="match status" value="1"/>
</dbReference>
<dbReference type="InterPro" id="IPR007492">
    <property type="entry name" value="LytTR_DNA-bd_dom"/>
</dbReference>
<dbReference type="SMART" id="SM00850">
    <property type="entry name" value="LytTR"/>
    <property type="match status" value="1"/>
</dbReference>
<dbReference type="InterPro" id="IPR046947">
    <property type="entry name" value="LytR-like"/>
</dbReference>
<dbReference type="RefSeq" id="WP_235292765.1">
    <property type="nucleotide sequence ID" value="NZ_BSOH01000023.1"/>
</dbReference>
<dbReference type="GO" id="GO:0003677">
    <property type="term" value="F:DNA binding"/>
    <property type="evidence" value="ECO:0007669"/>
    <property type="project" value="InterPro"/>
</dbReference>
<evidence type="ECO:0000313" key="2">
    <source>
        <dbReference type="EMBL" id="GLR18817.1"/>
    </source>
</evidence>
<dbReference type="Proteomes" id="UP001156666">
    <property type="component" value="Unassembled WGS sequence"/>
</dbReference>
<dbReference type="PANTHER" id="PTHR37299">
    <property type="entry name" value="TRANSCRIPTIONAL REGULATOR-RELATED"/>
    <property type="match status" value="1"/>
</dbReference>
<comment type="caution">
    <text evidence="2">The sequence shown here is derived from an EMBL/GenBank/DDBJ whole genome shotgun (WGS) entry which is preliminary data.</text>
</comment>
<evidence type="ECO:0000259" key="1">
    <source>
        <dbReference type="PROSITE" id="PS50930"/>
    </source>
</evidence>
<feature type="domain" description="HTH LytTR-type" evidence="1">
    <location>
        <begin position="32"/>
        <end position="96"/>
    </location>
</feature>
<evidence type="ECO:0000313" key="3">
    <source>
        <dbReference type="Proteomes" id="UP001156666"/>
    </source>
</evidence>
<reference evidence="2" key="2">
    <citation type="submission" date="2023-01" db="EMBL/GenBank/DDBJ databases">
        <title>Draft genome sequence of Portibacter lacus strain NBRC 108769.</title>
        <authorList>
            <person name="Sun Q."/>
            <person name="Mori K."/>
        </authorList>
    </citation>
    <scope>NUCLEOTIDE SEQUENCE</scope>
    <source>
        <strain evidence="2">NBRC 108769</strain>
    </source>
</reference>
<organism evidence="2 3">
    <name type="scientific">Portibacter lacus</name>
    <dbReference type="NCBI Taxonomy" id="1099794"/>
    <lineage>
        <taxon>Bacteria</taxon>
        <taxon>Pseudomonadati</taxon>
        <taxon>Bacteroidota</taxon>
        <taxon>Saprospiria</taxon>
        <taxon>Saprospirales</taxon>
        <taxon>Haliscomenobacteraceae</taxon>
        <taxon>Portibacter</taxon>
    </lineage>
</organism>
<reference evidence="2" key="1">
    <citation type="journal article" date="2014" name="Int. J. Syst. Evol. Microbiol.">
        <title>Complete genome sequence of Corynebacterium casei LMG S-19264T (=DSM 44701T), isolated from a smear-ripened cheese.</title>
        <authorList>
            <consortium name="US DOE Joint Genome Institute (JGI-PGF)"/>
            <person name="Walter F."/>
            <person name="Albersmeier A."/>
            <person name="Kalinowski J."/>
            <person name="Ruckert C."/>
        </authorList>
    </citation>
    <scope>NUCLEOTIDE SEQUENCE</scope>
    <source>
        <strain evidence="2">NBRC 108769</strain>
    </source>
</reference>
<gene>
    <name evidence="2" type="ORF">GCM10007940_34330</name>
</gene>
<dbReference type="Pfam" id="PF04397">
    <property type="entry name" value="LytTR"/>
    <property type="match status" value="1"/>
</dbReference>
<name>A0AA37SRS0_9BACT</name>
<sequence>MKQNNVIKLNHVKVVSIKKEILKPNNPFLDKLYVPSAEGIHLVKKMDILRIESSGNYTHIFTKSLKKYTVSKTMKSVISKLEDDVFIRIHHSHVINASEITFIGNSNIELSDESILPMSRTYKSRIISLIEPIKY</sequence>
<keyword evidence="3" id="KW-1185">Reference proteome</keyword>
<dbReference type="AlphaFoldDB" id="A0AA37SRS0"/>